<evidence type="ECO:0000256" key="3">
    <source>
        <dbReference type="ARBA" id="ARBA00012733"/>
    </source>
</evidence>
<name>A0A934RA92_9BACT</name>
<dbReference type="InterPro" id="IPR036514">
    <property type="entry name" value="SGNH_hydro_sf"/>
</dbReference>
<feature type="signal peptide" evidence="6">
    <location>
        <begin position="1"/>
        <end position="25"/>
    </location>
</feature>
<dbReference type="InterPro" id="IPR013320">
    <property type="entry name" value="ConA-like_dom_sf"/>
</dbReference>
<dbReference type="InterPro" id="IPR041690">
    <property type="entry name" value="Cadherin_5"/>
</dbReference>
<dbReference type="PANTHER" id="PTHR10628:SF30">
    <property type="entry name" value="EXO-ALPHA-SIALIDASE"/>
    <property type="match status" value="1"/>
</dbReference>
<dbReference type="GO" id="GO:0033691">
    <property type="term" value="F:sialic acid binding"/>
    <property type="evidence" value="ECO:0007669"/>
    <property type="project" value="InterPro"/>
</dbReference>
<feature type="chain" id="PRO_5037298461" description="exo-alpha-sialidase" evidence="6">
    <location>
        <begin position="26"/>
        <end position="1587"/>
    </location>
</feature>
<evidence type="ECO:0000313" key="12">
    <source>
        <dbReference type="Proteomes" id="UP000658278"/>
    </source>
</evidence>
<comment type="caution">
    <text evidence="11">The sequence shown here is derived from an EMBL/GenBank/DDBJ whole genome shotgun (WGS) entry which is preliminary data.</text>
</comment>
<comment type="catalytic activity">
    <reaction evidence="1">
        <text>Hydrolysis of alpha-(2-&gt;3)-, alpha-(2-&gt;6)-, alpha-(2-&gt;8)- glycosidic linkages of terminal sialic acid residues in oligosaccharides, glycoproteins, glycolipids, colominic acid and synthetic substrates.</text>
        <dbReference type="EC" id="3.2.1.18"/>
    </reaction>
</comment>
<dbReference type="GO" id="GO:0004308">
    <property type="term" value="F:exo-alpha-sialidase activity"/>
    <property type="evidence" value="ECO:0007669"/>
    <property type="project" value="UniProtKB-EC"/>
</dbReference>
<dbReference type="InterPro" id="IPR011040">
    <property type="entry name" value="Sialidase"/>
</dbReference>
<protein>
    <recommendedName>
        <fullName evidence="3">exo-alpha-sialidase</fullName>
        <ecNumber evidence="3">3.2.1.18</ecNumber>
    </recommendedName>
</protein>
<evidence type="ECO:0000259" key="7">
    <source>
        <dbReference type="Pfam" id="PF03629"/>
    </source>
</evidence>
<dbReference type="Pfam" id="PF13088">
    <property type="entry name" value="BNR_2"/>
    <property type="match status" value="1"/>
</dbReference>
<evidence type="ECO:0000256" key="5">
    <source>
        <dbReference type="SAM" id="MobiDB-lite"/>
    </source>
</evidence>
<dbReference type="Proteomes" id="UP000658278">
    <property type="component" value="Unassembled WGS sequence"/>
</dbReference>
<evidence type="ECO:0000259" key="9">
    <source>
        <dbReference type="Pfam" id="PF13088"/>
    </source>
</evidence>
<reference evidence="11" key="1">
    <citation type="submission" date="2021-01" db="EMBL/GenBank/DDBJ databases">
        <title>Modified the classification status of verrucomicrobia.</title>
        <authorList>
            <person name="Feng X."/>
        </authorList>
    </citation>
    <scope>NUCLEOTIDE SEQUENCE</scope>
    <source>
        <strain evidence="11">KCTC 22201</strain>
    </source>
</reference>
<evidence type="ECO:0000256" key="1">
    <source>
        <dbReference type="ARBA" id="ARBA00000427"/>
    </source>
</evidence>
<dbReference type="Pfam" id="PF09264">
    <property type="entry name" value="Sial-lect-inser"/>
    <property type="match status" value="1"/>
</dbReference>
<comment type="similarity">
    <text evidence="2">Belongs to the glycosyl hydrolase 33 family.</text>
</comment>
<dbReference type="Pfam" id="PF17892">
    <property type="entry name" value="Cadherin_5"/>
    <property type="match status" value="1"/>
</dbReference>
<dbReference type="GO" id="GO:0016020">
    <property type="term" value="C:membrane"/>
    <property type="evidence" value="ECO:0007669"/>
    <property type="project" value="TreeGrafter"/>
</dbReference>
<dbReference type="InterPro" id="IPR005181">
    <property type="entry name" value="SASA"/>
</dbReference>
<dbReference type="InterPro" id="IPR015344">
    <property type="entry name" value="VCNA_lectin-like_dom"/>
</dbReference>
<dbReference type="Gene3D" id="2.60.40.2810">
    <property type="match status" value="1"/>
</dbReference>
<dbReference type="Gene3D" id="2.60.120.200">
    <property type="match status" value="2"/>
</dbReference>
<dbReference type="RefSeq" id="WP_200278283.1">
    <property type="nucleotide sequence ID" value="NZ_JAENII010000004.1"/>
</dbReference>
<dbReference type="Pfam" id="PF03629">
    <property type="entry name" value="SASA"/>
    <property type="match status" value="1"/>
</dbReference>
<dbReference type="GO" id="GO:0009313">
    <property type="term" value="P:oligosaccharide catabolic process"/>
    <property type="evidence" value="ECO:0007669"/>
    <property type="project" value="TreeGrafter"/>
</dbReference>
<keyword evidence="4" id="KW-0378">Hydrolase</keyword>
<dbReference type="EMBL" id="JAENII010000004">
    <property type="protein sequence ID" value="MBK1826898.1"/>
    <property type="molecule type" value="Genomic_DNA"/>
</dbReference>
<dbReference type="PANTHER" id="PTHR10628">
    <property type="entry name" value="SIALIDASE"/>
    <property type="match status" value="1"/>
</dbReference>
<dbReference type="SUPFAM" id="SSF52266">
    <property type="entry name" value="SGNH hydrolase"/>
    <property type="match status" value="1"/>
</dbReference>
<feature type="domain" description="Cadherin-like" evidence="10">
    <location>
        <begin position="344"/>
        <end position="440"/>
    </location>
</feature>
<keyword evidence="12" id="KW-1185">Reference proteome</keyword>
<feature type="region of interest" description="Disordered" evidence="5">
    <location>
        <begin position="75"/>
        <end position="105"/>
    </location>
</feature>
<dbReference type="GO" id="GO:0005737">
    <property type="term" value="C:cytoplasm"/>
    <property type="evidence" value="ECO:0007669"/>
    <property type="project" value="TreeGrafter"/>
</dbReference>
<dbReference type="SUPFAM" id="SSF49899">
    <property type="entry name" value="Concanavalin A-like lectins/glucanases"/>
    <property type="match status" value="2"/>
</dbReference>
<dbReference type="Gene3D" id="2.120.10.10">
    <property type="match status" value="1"/>
</dbReference>
<accession>A0A934RA92</accession>
<feature type="region of interest" description="Disordered" evidence="5">
    <location>
        <begin position="1480"/>
        <end position="1515"/>
    </location>
</feature>
<evidence type="ECO:0000256" key="4">
    <source>
        <dbReference type="ARBA" id="ARBA00022801"/>
    </source>
</evidence>
<evidence type="ECO:0000259" key="8">
    <source>
        <dbReference type="Pfam" id="PF09264"/>
    </source>
</evidence>
<evidence type="ECO:0000313" key="11">
    <source>
        <dbReference type="EMBL" id="MBK1826898.1"/>
    </source>
</evidence>
<evidence type="ECO:0000256" key="2">
    <source>
        <dbReference type="ARBA" id="ARBA00009348"/>
    </source>
</evidence>
<dbReference type="Gene3D" id="2.60.40.1290">
    <property type="match status" value="1"/>
</dbReference>
<evidence type="ECO:0000259" key="10">
    <source>
        <dbReference type="Pfam" id="PF17892"/>
    </source>
</evidence>
<dbReference type="Gene3D" id="3.40.50.1110">
    <property type="entry name" value="SGNH hydrolase"/>
    <property type="match status" value="1"/>
</dbReference>
<sequence length="1587" mass="166683">MTNLTQPSGTIASSLLATVVLLATAAAGPVASPDAASLLATDAPVTTNVLTNDTVDPGGSLEMLGLTRTTAHYDAGTTGSPADPATPAGGSWTVNDTEDGDPSTGNLTGTGVANDNGSGLDAWVARDQTGGGGQFLQITHPLTPTELSDATSHGWHMDAEIRMVDDYDSGVSTLIQFGNGTRRFLVFLDLDANDDLTALLVGSGGGTITLTSGGTGTDNYHNYSILYDPTTSTASFLVDGTRMDGGNWSGEANGFSGVQWGTGSSGGQGAAAYHRVTHRVFSPARVLDSGAMVSQSGGEITFDPAGGYAPLGVGQSANEPIAYTVTDGSGEASTGLLTVTIQGVNDAPLGGTDELELNGTSPLLISIDDLLDNDTDVDGDPPTLIAFDTSTSNGGSVTDNGDGTLTYAPAPGFAGTDSFTYTIEDGNGGSAVVTVGIAVNGRTLRIFILTGQSNSLGTLATSDATMRRDAPGTHPAESAMNVPFFWNNRADGTPAGSDALGDSGGVWVDLAPQQGGYYPNNDDHWGPEIGFARMLWDAGYRDFGIVKASRGGGGNSFWVKGSSDSHMYDHLVSTVTAATAAIPSGFTDFTISGVLYLQGESNNAIEADEADSRFDDLLDNLQTDLGASAPLNGVLGEIAGGSSTNRNLTRSRQQTLANTRPDIGYASSAGTTQHDGLHYTADSQLLIGERMAAEMIGTGALGTESLPAWSDLHAWYVSDHGTQAGSGDVIERWASLNDGSAARDLTRTVAGGPSQRRGTTENGEPRKIMTFSGTKDLWASSSEFGTLSSGRSITVMCRVMKSSQAYLFDGTTSTGRTRAGTGNDQWQMAVTTTDWNETGQVTAPLATGQWQRHVFTYDDSSGSSVMSHWINGTRIATPTDTDTTDLRGLIIASNGGGSFLHLDCEITEFAVYRKVLDPSEISAIETAWQTRWGTPTGPPFAVRVQQTPRGIPRFGSHPLLLIEVDGPTTGTTTLDSITLTLAPGTLDSSAGLRVIDGGTNPSFDASGPVLDSAVPPATDTLSFNLNAPLDEGTHHFWITIEPERWAALGTELDARIDTLTFSGENAGTLIPGDGDPVGVLTLDLTPYSTDIRTRGAHGLNANYRIPGIATDGDGVLHAVYDNRYGFGGDLPGDIDVAYNRSTDGGITWEPQKIILDFDASVPGSLGNGVGDPCILWDPNTDTLWVAALWSFGNNGYNGSGPGTDPTETGQYVLTKSTDGGDTWSAPINITVDVKEEPNWNLIFQGPGHGLVMRDGTLVFPSQYRDGNLVGDGINQVRSCSIFSTDGGKTWSFGSAVPSTTVQTNEMTLCELDDGRILFSCRTPSGGNGLRAWAHYTPGGATPMRDGTWGTTELGVVDDLYRLPAVPDPVVQGSVIQWKSTFSGAPKEYVLFANPATGGRNGMTLRLSTDGGITWPVSRLVYAGPSAYSSLCILPDNSIGLLYEKDNYNTITFTRLEEAWLFDPDTDRDSDGLSDSWEIIWGTNPDVPDADDDPDGDGKTNAEENTAGTDPLDNGSYLHATRINGDASSLTLTWQSVPGRAYRFEESTDLIDWTDLGTTVVADSPESEVDILADGSDPRTFYRVRALD</sequence>
<dbReference type="EC" id="3.2.1.18" evidence="3"/>
<dbReference type="InterPro" id="IPR036278">
    <property type="entry name" value="Sialidase_sf"/>
</dbReference>
<gene>
    <name evidence="11" type="ORF">JIN81_07700</name>
</gene>
<dbReference type="SUPFAM" id="SSF50939">
    <property type="entry name" value="Sialidases"/>
    <property type="match status" value="1"/>
</dbReference>
<keyword evidence="6" id="KW-0732">Signal</keyword>
<feature type="domain" description="Sialidase" evidence="9">
    <location>
        <begin position="1126"/>
        <end position="1435"/>
    </location>
</feature>
<dbReference type="CDD" id="cd15482">
    <property type="entry name" value="Sialidase_non-viral"/>
    <property type="match status" value="1"/>
</dbReference>
<organism evidence="11 12">
    <name type="scientific">Haloferula rosea</name>
    <dbReference type="NCBI Taxonomy" id="490093"/>
    <lineage>
        <taxon>Bacteria</taxon>
        <taxon>Pseudomonadati</taxon>
        <taxon>Verrucomicrobiota</taxon>
        <taxon>Verrucomicrobiia</taxon>
        <taxon>Verrucomicrobiales</taxon>
        <taxon>Verrucomicrobiaceae</taxon>
        <taxon>Haloferula</taxon>
    </lineage>
</organism>
<dbReference type="GO" id="GO:0016788">
    <property type="term" value="F:hydrolase activity, acting on ester bonds"/>
    <property type="evidence" value="ECO:0007669"/>
    <property type="project" value="UniProtKB-ARBA"/>
</dbReference>
<dbReference type="GO" id="GO:0006689">
    <property type="term" value="P:ganglioside catabolic process"/>
    <property type="evidence" value="ECO:0007669"/>
    <property type="project" value="TreeGrafter"/>
</dbReference>
<proteinExistence type="inferred from homology"/>
<feature type="domain" description="Vibrio cholerae neuraminidase lectin-like" evidence="8">
    <location>
        <begin position="151"/>
        <end position="279"/>
    </location>
</feature>
<dbReference type="InterPro" id="IPR026856">
    <property type="entry name" value="Sialidase_fam"/>
</dbReference>
<feature type="domain" description="Sialate O-acetylesterase" evidence="7">
    <location>
        <begin position="444"/>
        <end position="696"/>
    </location>
</feature>
<evidence type="ECO:0000256" key="6">
    <source>
        <dbReference type="SAM" id="SignalP"/>
    </source>
</evidence>